<name>A0A061H314_9BASI</name>
<evidence type="ECO:0000256" key="1">
    <source>
        <dbReference type="SAM" id="SignalP"/>
    </source>
</evidence>
<dbReference type="GeneID" id="19319520"/>
<evidence type="ECO:0000313" key="3">
    <source>
        <dbReference type="Proteomes" id="UP000053664"/>
    </source>
</evidence>
<dbReference type="Proteomes" id="UP000053664">
    <property type="component" value="Unassembled WGS sequence"/>
</dbReference>
<dbReference type="RefSeq" id="XP_007881150.1">
    <property type="nucleotide sequence ID" value="XM_007882959.1"/>
</dbReference>
<proteinExistence type="predicted"/>
<keyword evidence="1" id="KW-0732">Signal</keyword>
<dbReference type="AlphaFoldDB" id="A0A061H314"/>
<dbReference type="HOGENOM" id="CLU_1928519_0_0_1"/>
<dbReference type="KEGG" id="pfp:PFL1_05428"/>
<feature type="signal peptide" evidence="1">
    <location>
        <begin position="1"/>
        <end position="16"/>
    </location>
</feature>
<gene>
    <name evidence="2" type="ORF">PFL1_05428</name>
</gene>
<sequence>MKLAALLSLVPTLAFGAPASNNFILGFTWSDGSQGFLTADKLTSKICYFPLKPVSDEVDRLWFLKLNEQDAVQGSYGDCGALMNQGGGEIYLKQIINLIADGRPVPGARIDYLYGDNRMTHNLNEVWHRVG</sequence>
<reference evidence="2 3" key="1">
    <citation type="journal article" date="2013" name="Plant Cell">
        <title>The transition from a phytopathogenic smut ancestor to an anamorphic biocontrol agent deciphered by comparative whole-genome analysis.</title>
        <authorList>
            <person name="Lefebvre F."/>
            <person name="Joly D.L."/>
            <person name="Labbe C."/>
            <person name="Teichmann B."/>
            <person name="Linning R."/>
            <person name="Belzile F."/>
            <person name="Bakkeren G."/>
            <person name="Belanger R.R."/>
        </authorList>
    </citation>
    <scope>NUCLEOTIDE SEQUENCE [LARGE SCALE GENOMIC DNA]</scope>
    <source>
        <strain evidence="2 3">PF-1</strain>
    </source>
</reference>
<accession>A0A061H314</accession>
<protein>
    <submittedName>
        <fullName evidence="2">Uncharacterized protein</fullName>
    </submittedName>
</protein>
<evidence type="ECO:0000313" key="2">
    <source>
        <dbReference type="EMBL" id="EPQ27147.1"/>
    </source>
</evidence>
<feature type="chain" id="PRO_5001603321" evidence="1">
    <location>
        <begin position="17"/>
        <end position="131"/>
    </location>
</feature>
<dbReference type="EMBL" id="KE361641">
    <property type="protein sequence ID" value="EPQ27147.1"/>
    <property type="molecule type" value="Genomic_DNA"/>
</dbReference>
<organism evidence="2 3">
    <name type="scientific">Pseudozyma flocculosa PF-1</name>
    <dbReference type="NCBI Taxonomy" id="1277687"/>
    <lineage>
        <taxon>Eukaryota</taxon>
        <taxon>Fungi</taxon>
        <taxon>Dikarya</taxon>
        <taxon>Basidiomycota</taxon>
        <taxon>Ustilaginomycotina</taxon>
        <taxon>Ustilaginomycetes</taxon>
        <taxon>Ustilaginales</taxon>
        <taxon>Ustilaginaceae</taxon>
        <taxon>Pseudozyma</taxon>
    </lineage>
</organism>